<gene>
    <name evidence="2" type="ORF">PCL_04123</name>
</gene>
<accession>A0A2U3ER14</accession>
<evidence type="ECO:0000256" key="1">
    <source>
        <dbReference type="SAM" id="MobiDB-lite"/>
    </source>
</evidence>
<comment type="caution">
    <text evidence="2">The sequence shown here is derived from an EMBL/GenBank/DDBJ whole genome shotgun (WGS) entry which is preliminary data.</text>
</comment>
<protein>
    <submittedName>
        <fullName evidence="2">Uncharacterized protein</fullName>
    </submittedName>
</protein>
<sequence>MLLLLCPLSSSPSTVRYRTAPPRAFAIFTSPVDSKTKVAANVAPVGRLCEARRRPSCRGNCPDTLRSAWTRVRGDAERQVQRLTNQGWFLHQPVAGRQMARLSTLGNEARLWTGSAVSPPCGKGRRQRVDFVSLPILGLGLRGLHRTAHAGFRWPTKFFKAESAVIAIRRAIPMAPWRQEGQVRSWYSPMPGPARSDRRNRATPALVTLAESGQAASP</sequence>
<feature type="region of interest" description="Disordered" evidence="1">
    <location>
        <begin position="189"/>
        <end position="218"/>
    </location>
</feature>
<reference evidence="2 3" key="1">
    <citation type="journal article" date="2016" name="Front. Microbiol.">
        <title>Genome and transcriptome sequences reveal the specific parasitism of the nematophagous Purpureocillium lilacinum 36-1.</title>
        <authorList>
            <person name="Xie J."/>
            <person name="Li S."/>
            <person name="Mo C."/>
            <person name="Xiao X."/>
            <person name="Peng D."/>
            <person name="Wang G."/>
            <person name="Xiao Y."/>
        </authorList>
    </citation>
    <scope>NUCLEOTIDE SEQUENCE [LARGE SCALE GENOMIC DNA]</scope>
    <source>
        <strain evidence="2 3">36-1</strain>
    </source>
</reference>
<organism evidence="2 3">
    <name type="scientific">Purpureocillium lilacinum</name>
    <name type="common">Paecilomyces lilacinus</name>
    <dbReference type="NCBI Taxonomy" id="33203"/>
    <lineage>
        <taxon>Eukaryota</taxon>
        <taxon>Fungi</taxon>
        <taxon>Dikarya</taxon>
        <taxon>Ascomycota</taxon>
        <taxon>Pezizomycotina</taxon>
        <taxon>Sordariomycetes</taxon>
        <taxon>Hypocreomycetidae</taxon>
        <taxon>Hypocreales</taxon>
        <taxon>Ophiocordycipitaceae</taxon>
        <taxon>Purpureocillium</taxon>
    </lineage>
</organism>
<evidence type="ECO:0000313" key="3">
    <source>
        <dbReference type="Proteomes" id="UP000245956"/>
    </source>
</evidence>
<proteinExistence type="predicted"/>
<dbReference type="Proteomes" id="UP000245956">
    <property type="component" value="Unassembled WGS sequence"/>
</dbReference>
<dbReference type="AlphaFoldDB" id="A0A2U3ER14"/>
<evidence type="ECO:0000313" key="2">
    <source>
        <dbReference type="EMBL" id="PWI76929.1"/>
    </source>
</evidence>
<name>A0A2U3ER14_PURLI</name>
<dbReference type="EMBL" id="LCWV01000001">
    <property type="protein sequence ID" value="PWI76929.1"/>
    <property type="molecule type" value="Genomic_DNA"/>
</dbReference>